<evidence type="ECO:0000256" key="7">
    <source>
        <dbReference type="ARBA" id="ARBA00023160"/>
    </source>
</evidence>
<name>A0A0M1N4L8_9BACL</name>
<keyword evidence="3 8" id="KW-0479">Metal-binding</keyword>
<dbReference type="NCBIfam" id="TIGR00556">
    <property type="entry name" value="pantethn_trn"/>
    <property type="match status" value="1"/>
</dbReference>
<proteinExistence type="inferred from homology"/>
<dbReference type="Gene3D" id="3.90.470.20">
    <property type="entry name" value="4'-phosphopantetheinyl transferase domain"/>
    <property type="match status" value="1"/>
</dbReference>
<dbReference type="OrthoDB" id="517356at2"/>
<evidence type="ECO:0000256" key="3">
    <source>
        <dbReference type="ARBA" id="ARBA00022723"/>
    </source>
</evidence>
<accession>A0A0M1N4L8</accession>
<dbReference type="InterPro" id="IPR008278">
    <property type="entry name" value="4-PPantetheinyl_Trfase_dom"/>
</dbReference>
<evidence type="ECO:0000256" key="5">
    <source>
        <dbReference type="ARBA" id="ARBA00022842"/>
    </source>
</evidence>
<dbReference type="GO" id="GO:0005737">
    <property type="term" value="C:cytoplasm"/>
    <property type="evidence" value="ECO:0007669"/>
    <property type="project" value="UniProtKB-SubCell"/>
</dbReference>
<evidence type="ECO:0000313" key="10">
    <source>
        <dbReference type="EMBL" id="KOR76960.1"/>
    </source>
</evidence>
<keyword evidence="6 8" id="KW-0443">Lipid metabolism</keyword>
<comment type="subcellular location">
    <subcellularLocation>
        <location evidence="8">Cytoplasm</location>
    </subcellularLocation>
</comment>
<dbReference type="PATRIC" id="fig|1705565.3.peg.935"/>
<keyword evidence="7 8" id="KW-0275">Fatty acid biosynthesis</keyword>
<sequence length="131" mass="14545">MIYGIGHDVLDMKRMDKLMTGRHAERFMERLLTQEEQILAASRGGKQTEFVAGRFAAKEAISKAFGSGIGRLIGFRDMEVLPDALGRPVATLSKDAWERLGMEGPDHYTIHLTISHQTTLASAFAVVEKIK</sequence>
<dbReference type="GO" id="GO:0006633">
    <property type="term" value="P:fatty acid biosynthetic process"/>
    <property type="evidence" value="ECO:0007669"/>
    <property type="project" value="UniProtKB-UniRule"/>
</dbReference>
<protein>
    <recommendedName>
        <fullName evidence="8">Holo-[acyl-carrier-protein] synthase</fullName>
        <shortName evidence="8">Holo-ACP synthase</shortName>
        <ecNumber evidence="8">2.7.8.7</ecNumber>
    </recommendedName>
    <alternativeName>
        <fullName evidence="8">4'-phosphopantetheinyl transferase AcpS</fullName>
    </alternativeName>
</protein>
<organism evidence="10 11">
    <name type="scientific">Paenibacillus solani</name>
    <dbReference type="NCBI Taxonomy" id="1705565"/>
    <lineage>
        <taxon>Bacteria</taxon>
        <taxon>Bacillati</taxon>
        <taxon>Bacillota</taxon>
        <taxon>Bacilli</taxon>
        <taxon>Bacillales</taxon>
        <taxon>Paenibacillaceae</taxon>
        <taxon>Paenibacillus</taxon>
    </lineage>
</organism>
<dbReference type="HAMAP" id="MF_00101">
    <property type="entry name" value="AcpS"/>
    <property type="match status" value="1"/>
</dbReference>
<comment type="caution">
    <text evidence="10">The sequence shown here is derived from an EMBL/GenBank/DDBJ whole genome shotgun (WGS) entry which is preliminary data.</text>
</comment>
<keyword evidence="5 8" id="KW-0460">Magnesium</keyword>
<dbReference type="AlphaFoldDB" id="A0A0M1N4L8"/>
<dbReference type="EC" id="2.7.8.7" evidence="8"/>
<dbReference type="EMBL" id="LIUT01000006">
    <property type="protein sequence ID" value="KOR76960.1"/>
    <property type="molecule type" value="Genomic_DNA"/>
</dbReference>
<gene>
    <name evidence="8" type="primary">acpS</name>
    <name evidence="10" type="ORF">AM231_23870</name>
</gene>
<keyword evidence="4 8" id="KW-0276">Fatty acid metabolism</keyword>
<comment type="similarity">
    <text evidence="8">Belongs to the P-Pant transferase superfamily. AcpS family.</text>
</comment>
<dbReference type="Pfam" id="PF01648">
    <property type="entry name" value="ACPS"/>
    <property type="match status" value="1"/>
</dbReference>
<evidence type="ECO:0000256" key="4">
    <source>
        <dbReference type="ARBA" id="ARBA00022832"/>
    </source>
</evidence>
<evidence type="ECO:0000256" key="8">
    <source>
        <dbReference type="HAMAP-Rule" id="MF_00101"/>
    </source>
</evidence>
<evidence type="ECO:0000259" key="9">
    <source>
        <dbReference type="Pfam" id="PF01648"/>
    </source>
</evidence>
<dbReference type="InterPro" id="IPR004568">
    <property type="entry name" value="Ppantetheine-prot_Trfase_dom"/>
</dbReference>
<keyword evidence="8" id="KW-0963">Cytoplasm</keyword>
<keyword evidence="2 8" id="KW-0808">Transferase</keyword>
<feature type="domain" description="4'-phosphopantetheinyl transferase" evidence="9">
    <location>
        <begin position="4"/>
        <end position="96"/>
    </location>
</feature>
<dbReference type="InterPro" id="IPR037143">
    <property type="entry name" value="4-PPantetheinyl_Trfase_dom_sf"/>
</dbReference>
<feature type="binding site" evidence="8">
    <location>
        <position position="8"/>
    </location>
    <ligand>
        <name>Mg(2+)</name>
        <dbReference type="ChEBI" id="CHEBI:18420"/>
    </ligand>
</feature>
<dbReference type="Proteomes" id="UP000036932">
    <property type="component" value="Unassembled WGS sequence"/>
</dbReference>
<comment type="function">
    <text evidence="8">Transfers the 4'-phosphopantetheine moiety from coenzyme A to a Ser of acyl-carrier-protein.</text>
</comment>
<dbReference type="NCBIfam" id="TIGR00516">
    <property type="entry name" value="acpS"/>
    <property type="match status" value="1"/>
</dbReference>
<dbReference type="InterPro" id="IPR002582">
    <property type="entry name" value="ACPS"/>
</dbReference>
<evidence type="ECO:0000256" key="1">
    <source>
        <dbReference type="ARBA" id="ARBA00022516"/>
    </source>
</evidence>
<keyword evidence="11" id="KW-1185">Reference proteome</keyword>
<feature type="binding site" evidence="8">
    <location>
        <position position="59"/>
    </location>
    <ligand>
        <name>Mg(2+)</name>
        <dbReference type="ChEBI" id="CHEBI:18420"/>
    </ligand>
</feature>
<evidence type="ECO:0000313" key="11">
    <source>
        <dbReference type="Proteomes" id="UP000036932"/>
    </source>
</evidence>
<dbReference type="GO" id="GO:0008897">
    <property type="term" value="F:holo-[acyl-carrier-protein] synthase activity"/>
    <property type="evidence" value="ECO:0007669"/>
    <property type="project" value="UniProtKB-UniRule"/>
</dbReference>
<dbReference type="GO" id="GO:0000287">
    <property type="term" value="F:magnesium ion binding"/>
    <property type="evidence" value="ECO:0007669"/>
    <property type="project" value="UniProtKB-UniRule"/>
</dbReference>
<comment type="cofactor">
    <cofactor evidence="8">
        <name>Mg(2+)</name>
        <dbReference type="ChEBI" id="CHEBI:18420"/>
    </cofactor>
</comment>
<evidence type="ECO:0000256" key="2">
    <source>
        <dbReference type="ARBA" id="ARBA00022679"/>
    </source>
</evidence>
<evidence type="ECO:0000256" key="6">
    <source>
        <dbReference type="ARBA" id="ARBA00023098"/>
    </source>
</evidence>
<comment type="catalytic activity">
    <reaction evidence="8">
        <text>apo-[ACP] + CoA = holo-[ACP] + adenosine 3',5'-bisphosphate + H(+)</text>
        <dbReference type="Rhea" id="RHEA:12068"/>
        <dbReference type="Rhea" id="RHEA-COMP:9685"/>
        <dbReference type="Rhea" id="RHEA-COMP:9690"/>
        <dbReference type="ChEBI" id="CHEBI:15378"/>
        <dbReference type="ChEBI" id="CHEBI:29999"/>
        <dbReference type="ChEBI" id="CHEBI:57287"/>
        <dbReference type="ChEBI" id="CHEBI:58343"/>
        <dbReference type="ChEBI" id="CHEBI:64479"/>
        <dbReference type="EC" id="2.7.8.7"/>
    </reaction>
</comment>
<dbReference type="SUPFAM" id="SSF56214">
    <property type="entry name" value="4'-phosphopantetheinyl transferase"/>
    <property type="match status" value="1"/>
</dbReference>
<dbReference type="RefSeq" id="WP_054404799.1">
    <property type="nucleotide sequence ID" value="NZ_LIUT01000006.1"/>
</dbReference>
<keyword evidence="1 8" id="KW-0444">Lipid biosynthesis</keyword>
<reference evidence="11" key="1">
    <citation type="submission" date="2015-08" db="EMBL/GenBank/DDBJ databases">
        <title>Genome sequencing project for genomic taxonomy and phylogenomics of Bacillus-like bacteria.</title>
        <authorList>
            <person name="Liu B."/>
            <person name="Wang J."/>
            <person name="Zhu Y."/>
            <person name="Liu G."/>
            <person name="Chen Q."/>
            <person name="Chen Z."/>
            <person name="Lan J."/>
            <person name="Che J."/>
            <person name="Ge C."/>
            <person name="Shi H."/>
            <person name="Pan Z."/>
            <person name="Liu X."/>
        </authorList>
    </citation>
    <scope>NUCLEOTIDE SEQUENCE [LARGE SCALE GENOMIC DNA]</scope>
    <source>
        <strain evidence="11">FJAT-22460</strain>
    </source>
</reference>